<keyword evidence="2" id="KW-0472">Membrane</keyword>
<evidence type="ECO:0000313" key="3">
    <source>
        <dbReference type="EMBL" id="MQL93648.1"/>
    </source>
</evidence>
<feature type="compositionally biased region" description="Low complexity" evidence="1">
    <location>
        <begin position="274"/>
        <end position="301"/>
    </location>
</feature>
<name>A0A843VBK3_COLES</name>
<evidence type="ECO:0000256" key="1">
    <source>
        <dbReference type="SAM" id="MobiDB-lite"/>
    </source>
</evidence>
<feature type="region of interest" description="Disordered" evidence="1">
    <location>
        <begin position="261"/>
        <end position="306"/>
    </location>
</feature>
<organism evidence="3 4">
    <name type="scientific">Colocasia esculenta</name>
    <name type="common">Wild taro</name>
    <name type="synonym">Arum esculentum</name>
    <dbReference type="NCBI Taxonomy" id="4460"/>
    <lineage>
        <taxon>Eukaryota</taxon>
        <taxon>Viridiplantae</taxon>
        <taxon>Streptophyta</taxon>
        <taxon>Embryophyta</taxon>
        <taxon>Tracheophyta</taxon>
        <taxon>Spermatophyta</taxon>
        <taxon>Magnoliopsida</taxon>
        <taxon>Liliopsida</taxon>
        <taxon>Araceae</taxon>
        <taxon>Aroideae</taxon>
        <taxon>Colocasieae</taxon>
        <taxon>Colocasia</taxon>
    </lineage>
</organism>
<dbReference type="PANTHER" id="PTHR10378">
    <property type="entry name" value="LIM DOMAIN-BINDING PROTEIN"/>
    <property type="match status" value="1"/>
</dbReference>
<feature type="transmembrane region" description="Helical" evidence="2">
    <location>
        <begin position="20"/>
        <end position="47"/>
    </location>
</feature>
<keyword evidence="4" id="KW-1185">Reference proteome</keyword>
<comment type="caution">
    <text evidence="3">The sequence shown here is derived from an EMBL/GenBank/DDBJ whole genome shotgun (WGS) entry which is preliminary data.</text>
</comment>
<reference evidence="3" key="1">
    <citation type="submission" date="2017-07" db="EMBL/GenBank/DDBJ databases">
        <title>Taro Niue Genome Assembly and Annotation.</title>
        <authorList>
            <person name="Atibalentja N."/>
            <person name="Keating K."/>
            <person name="Fields C.J."/>
        </authorList>
    </citation>
    <scope>NUCLEOTIDE SEQUENCE</scope>
    <source>
        <strain evidence="3">Niue_2</strain>
        <tissue evidence="3">Leaf</tissue>
    </source>
</reference>
<dbReference type="InterPro" id="IPR029005">
    <property type="entry name" value="LIM-bd/SEUSS"/>
</dbReference>
<protein>
    <submittedName>
        <fullName evidence="3">Uncharacterized protein</fullName>
    </submittedName>
</protein>
<keyword evidence="2" id="KW-0812">Transmembrane</keyword>
<dbReference type="AlphaFoldDB" id="A0A843VBK3"/>
<evidence type="ECO:0000256" key="2">
    <source>
        <dbReference type="SAM" id="Phobius"/>
    </source>
</evidence>
<proteinExistence type="predicted"/>
<keyword evidence="2" id="KW-1133">Transmembrane helix</keyword>
<dbReference type="Proteomes" id="UP000652761">
    <property type="component" value="Unassembled WGS sequence"/>
</dbReference>
<dbReference type="EMBL" id="NMUH01001586">
    <property type="protein sequence ID" value="MQL93648.1"/>
    <property type="molecule type" value="Genomic_DNA"/>
</dbReference>
<accession>A0A843VBK3</accession>
<dbReference type="Pfam" id="PF01803">
    <property type="entry name" value="LIM_bind"/>
    <property type="match status" value="1"/>
</dbReference>
<evidence type="ECO:0000313" key="4">
    <source>
        <dbReference type="Proteomes" id="UP000652761"/>
    </source>
</evidence>
<sequence length="529" mass="60210">MLLDRWRMLPGKVHIRSCAIVAVAGLFYVVEYALNCFVVVVLALGGLNTERRHFGSSAASRLCLWWAASGCRGWRRPSQCLRHIIQAPPSSGRPSLGVSSGRMDYTFPNSAASFSAPSIGANSVVTDANSALSGGSHLQTSASFNNESYPRVPASPMSFSSNISGSSVMDGSSIVQQGSHQDQIHKHGVSTATSQPTLQEPGNMLRVHKKPRLNAMPEDGLSQQAIQQLLRRQDILQMQGEINPQLRGLIQQQRLLQQQQQQQQMLPSLPPSHQMHMQQQQQNQQQQQQQLRQQLQQQMMQGPHLRHPFDSGICSRRLMQYMYHQRHRPFDNNILYWRKFVIEFFDPHAKKRWCFSLYNHVGSRTRAVFQRTPMKLLLDWCRMHGIVTYAVPSLEKDLASFKVLPRLSKINFDSGLVDEFLFLDMPHESILSSGTMLLEYEKASLEFVYEHFRVIVEGQLRIVFTPELKILSWGFCARHHEEFLPRRLIAPQVNQLVQVAQKYQSSVMESGSAGVSPQDLQAHLNMWVF</sequence>
<gene>
    <name evidence="3" type="ORF">Taro_026295</name>
</gene>
<dbReference type="OrthoDB" id="774557at2759"/>